<proteinExistence type="predicted"/>
<feature type="region of interest" description="Disordered" evidence="1">
    <location>
        <begin position="1"/>
        <end position="25"/>
    </location>
</feature>
<feature type="non-terminal residue" evidence="2">
    <location>
        <position position="50"/>
    </location>
</feature>
<accession>A0A3A8H7B2</accession>
<gene>
    <name evidence="2" type="ORF">D7V88_41290</name>
</gene>
<dbReference type="EMBL" id="RAVZ01000661">
    <property type="protein sequence ID" value="RKG67037.1"/>
    <property type="molecule type" value="Genomic_DNA"/>
</dbReference>
<evidence type="ECO:0000256" key="1">
    <source>
        <dbReference type="SAM" id="MobiDB-lite"/>
    </source>
</evidence>
<protein>
    <submittedName>
        <fullName evidence="2">DUF4438 domain-containing protein</fullName>
    </submittedName>
</protein>
<sequence>MDVPLPFVMEPATRASTSPRTNESRLVESAVAGQVSHPIVHTSPYRVGRD</sequence>
<dbReference type="Proteomes" id="UP000268094">
    <property type="component" value="Unassembled WGS sequence"/>
</dbReference>
<name>A0A3A8H7B2_9BACT</name>
<evidence type="ECO:0000313" key="2">
    <source>
        <dbReference type="EMBL" id="RKG67037.1"/>
    </source>
</evidence>
<reference evidence="3" key="1">
    <citation type="submission" date="2018-09" db="EMBL/GenBank/DDBJ databases">
        <authorList>
            <person name="Livingstone P.G."/>
            <person name="Whitworth D.E."/>
        </authorList>
    </citation>
    <scope>NUCLEOTIDE SEQUENCE [LARGE SCALE GENOMIC DNA]</scope>
    <source>
        <strain evidence="3">CA054A</strain>
    </source>
</reference>
<organism evidence="2 3">
    <name type="scientific">Corallococcus terminator</name>
    <dbReference type="NCBI Taxonomy" id="2316733"/>
    <lineage>
        <taxon>Bacteria</taxon>
        <taxon>Pseudomonadati</taxon>
        <taxon>Myxococcota</taxon>
        <taxon>Myxococcia</taxon>
        <taxon>Myxococcales</taxon>
        <taxon>Cystobacterineae</taxon>
        <taxon>Myxococcaceae</taxon>
        <taxon>Corallococcus</taxon>
    </lineage>
</organism>
<comment type="caution">
    <text evidence="2">The sequence shown here is derived from an EMBL/GenBank/DDBJ whole genome shotgun (WGS) entry which is preliminary data.</text>
</comment>
<keyword evidence="3" id="KW-1185">Reference proteome</keyword>
<evidence type="ECO:0000313" key="3">
    <source>
        <dbReference type="Proteomes" id="UP000268094"/>
    </source>
</evidence>
<dbReference type="AlphaFoldDB" id="A0A3A8H7B2"/>